<keyword evidence="3" id="KW-1185">Reference proteome</keyword>
<name>A0A498MJK2_LABRO</name>
<gene>
    <name evidence="2" type="ORF">ROHU_024940</name>
</gene>
<sequence>MGRPCRPLMLECVVWGTQSGGLSRRPMRDQGIGWVSLACGQQVWRPARKGSHRAGKKEGTPAWEGSRSNCWEIKTPGVAPGGEETWSLACWEEREEGEPAWEGSRGN</sequence>
<evidence type="ECO:0000313" key="2">
    <source>
        <dbReference type="EMBL" id="RXN20390.1"/>
    </source>
</evidence>
<comment type="caution">
    <text evidence="2">The sequence shown here is derived from an EMBL/GenBank/DDBJ whole genome shotgun (WGS) entry which is preliminary data.</text>
</comment>
<evidence type="ECO:0000256" key="1">
    <source>
        <dbReference type="SAM" id="MobiDB-lite"/>
    </source>
</evidence>
<organism evidence="2 3">
    <name type="scientific">Labeo rohita</name>
    <name type="common">Indian major carp</name>
    <name type="synonym">Cyprinus rohita</name>
    <dbReference type="NCBI Taxonomy" id="84645"/>
    <lineage>
        <taxon>Eukaryota</taxon>
        <taxon>Metazoa</taxon>
        <taxon>Chordata</taxon>
        <taxon>Craniata</taxon>
        <taxon>Vertebrata</taxon>
        <taxon>Euteleostomi</taxon>
        <taxon>Actinopterygii</taxon>
        <taxon>Neopterygii</taxon>
        <taxon>Teleostei</taxon>
        <taxon>Ostariophysi</taxon>
        <taxon>Cypriniformes</taxon>
        <taxon>Cyprinidae</taxon>
        <taxon>Labeoninae</taxon>
        <taxon>Labeonini</taxon>
        <taxon>Labeo</taxon>
    </lineage>
</organism>
<dbReference type="AlphaFoldDB" id="A0A498MJK2"/>
<dbReference type="EMBL" id="QBIY01012644">
    <property type="protein sequence ID" value="RXN20390.1"/>
    <property type="molecule type" value="Genomic_DNA"/>
</dbReference>
<evidence type="ECO:0000313" key="3">
    <source>
        <dbReference type="Proteomes" id="UP000290572"/>
    </source>
</evidence>
<protein>
    <submittedName>
        <fullName evidence="2">Uncharacterized protein</fullName>
    </submittedName>
</protein>
<feature type="region of interest" description="Disordered" evidence="1">
    <location>
        <begin position="46"/>
        <end position="68"/>
    </location>
</feature>
<dbReference type="Proteomes" id="UP000290572">
    <property type="component" value="Unassembled WGS sequence"/>
</dbReference>
<proteinExistence type="predicted"/>
<reference evidence="2 3" key="1">
    <citation type="submission" date="2018-03" db="EMBL/GenBank/DDBJ databases">
        <title>Draft genome sequence of Rohu Carp (Labeo rohita).</title>
        <authorList>
            <person name="Das P."/>
            <person name="Kushwaha B."/>
            <person name="Joshi C.G."/>
            <person name="Kumar D."/>
            <person name="Nagpure N.S."/>
            <person name="Sahoo L."/>
            <person name="Das S.P."/>
            <person name="Bit A."/>
            <person name="Patnaik S."/>
            <person name="Meher P.K."/>
            <person name="Jayasankar P."/>
            <person name="Koringa P.G."/>
            <person name="Patel N.V."/>
            <person name="Hinsu A.T."/>
            <person name="Kumar R."/>
            <person name="Pandey M."/>
            <person name="Agarwal S."/>
            <person name="Srivastava S."/>
            <person name="Singh M."/>
            <person name="Iquebal M.A."/>
            <person name="Jaiswal S."/>
            <person name="Angadi U.B."/>
            <person name="Kumar N."/>
            <person name="Raza M."/>
            <person name="Shah T.M."/>
            <person name="Rai A."/>
            <person name="Jena J.K."/>
        </authorList>
    </citation>
    <scope>NUCLEOTIDE SEQUENCE [LARGE SCALE GENOMIC DNA]</scope>
    <source>
        <strain evidence="2">DASCIFA01</strain>
        <tissue evidence="2">Testis</tissue>
    </source>
</reference>
<accession>A0A498MJK2</accession>
<feature type="compositionally biased region" description="Basic residues" evidence="1">
    <location>
        <begin position="46"/>
        <end position="55"/>
    </location>
</feature>